<dbReference type="Proteomes" id="UP001499987">
    <property type="component" value="Unassembled WGS sequence"/>
</dbReference>
<name>A0ABP4EKM9_9ACTN</name>
<gene>
    <name evidence="3" type="ORF">GCM10009663_63070</name>
</gene>
<organism evidence="3 4">
    <name type="scientific">Kitasatospora arboriphila</name>
    <dbReference type="NCBI Taxonomy" id="258052"/>
    <lineage>
        <taxon>Bacteria</taxon>
        <taxon>Bacillati</taxon>
        <taxon>Actinomycetota</taxon>
        <taxon>Actinomycetes</taxon>
        <taxon>Kitasatosporales</taxon>
        <taxon>Streptomycetaceae</taxon>
        <taxon>Kitasatospora</taxon>
    </lineage>
</organism>
<dbReference type="Gene3D" id="3.40.30.10">
    <property type="entry name" value="Glutaredoxin"/>
    <property type="match status" value="1"/>
</dbReference>
<feature type="region of interest" description="Disordered" evidence="1">
    <location>
        <begin position="176"/>
        <end position="209"/>
    </location>
</feature>
<keyword evidence="4" id="KW-1185">Reference proteome</keyword>
<evidence type="ECO:0000313" key="3">
    <source>
        <dbReference type="EMBL" id="GAA1113663.1"/>
    </source>
</evidence>
<accession>A0ABP4EKM9</accession>
<dbReference type="RefSeq" id="WP_344627109.1">
    <property type="nucleotide sequence ID" value="NZ_BAAALD010000089.1"/>
</dbReference>
<sequence length="209" mass="23924">MRSDIRPGGTFPDYELPDHADVPRRLSRLQGDDPLILTLARGHYCPKEHQQHLELAAFYPKIAVAYTQVVTIATDEHHELQEFRASVGAQWPFLADPGRIVQQDLDIAEYTDPDHDPMIPHTLVLKPGLVVHSVYNGYWFWGRPSVADLWRDLREVSREIRPDWDLSTPGLREKWDRGDHSPFHGWNRRAAARATSTGPNPDDPAGRDR</sequence>
<comment type="caution">
    <text evidence="3">The sequence shown here is derived from an EMBL/GenBank/DDBJ whole genome shotgun (WGS) entry which is preliminary data.</text>
</comment>
<protein>
    <recommendedName>
        <fullName evidence="2">Alkyl hydroperoxide reductase subunit C/ Thiol specific antioxidant domain-containing protein</fullName>
    </recommendedName>
</protein>
<reference evidence="4" key="1">
    <citation type="journal article" date="2019" name="Int. J. Syst. Evol. Microbiol.">
        <title>The Global Catalogue of Microorganisms (GCM) 10K type strain sequencing project: providing services to taxonomists for standard genome sequencing and annotation.</title>
        <authorList>
            <consortium name="The Broad Institute Genomics Platform"/>
            <consortium name="The Broad Institute Genome Sequencing Center for Infectious Disease"/>
            <person name="Wu L."/>
            <person name="Ma J."/>
        </authorList>
    </citation>
    <scope>NUCLEOTIDE SEQUENCE [LARGE SCALE GENOMIC DNA]</scope>
    <source>
        <strain evidence="4">JCM 13002</strain>
    </source>
</reference>
<proteinExistence type="predicted"/>
<dbReference type="InterPro" id="IPR000866">
    <property type="entry name" value="AhpC/TSA"/>
</dbReference>
<evidence type="ECO:0000259" key="2">
    <source>
        <dbReference type="Pfam" id="PF00578"/>
    </source>
</evidence>
<dbReference type="Pfam" id="PF00578">
    <property type="entry name" value="AhpC-TSA"/>
    <property type="match status" value="1"/>
</dbReference>
<evidence type="ECO:0000313" key="4">
    <source>
        <dbReference type="Proteomes" id="UP001499987"/>
    </source>
</evidence>
<dbReference type="InterPro" id="IPR036249">
    <property type="entry name" value="Thioredoxin-like_sf"/>
</dbReference>
<dbReference type="EMBL" id="BAAALD010000089">
    <property type="protein sequence ID" value="GAA1113663.1"/>
    <property type="molecule type" value="Genomic_DNA"/>
</dbReference>
<evidence type="ECO:0000256" key="1">
    <source>
        <dbReference type="SAM" id="MobiDB-lite"/>
    </source>
</evidence>
<feature type="domain" description="Alkyl hydroperoxide reductase subunit C/ Thiol specific antioxidant" evidence="2">
    <location>
        <begin position="8"/>
        <end position="130"/>
    </location>
</feature>
<dbReference type="SUPFAM" id="SSF52833">
    <property type="entry name" value="Thioredoxin-like"/>
    <property type="match status" value="1"/>
</dbReference>